<dbReference type="PATRIC" id="fig|457404.5.peg.1233"/>
<proteinExistence type="inferred from homology"/>
<dbReference type="Pfam" id="PF01242">
    <property type="entry name" value="PTPS"/>
    <property type="match status" value="1"/>
</dbReference>
<dbReference type="EC" id="4.1.2.50" evidence="3"/>
<dbReference type="HOGENOM" id="CLU_1439180_0_0_0"/>
<comment type="pathway">
    <text evidence="1">Purine metabolism; 7-cyano-7-deazaguanine biosynthesis.</text>
</comment>
<evidence type="ECO:0000256" key="4">
    <source>
        <dbReference type="ARBA" id="ARBA00018141"/>
    </source>
</evidence>
<dbReference type="Proteomes" id="UP000003233">
    <property type="component" value="Unassembled WGS sequence"/>
</dbReference>
<gene>
    <name evidence="7" type="ORF">HMPREF0402_01248</name>
</gene>
<dbReference type="InterPro" id="IPR007115">
    <property type="entry name" value="6-PTP_synth/QueD"/>
</dbReference>
<comment type="caution">
    <text evidence="7">The sequence shown here is derived from an EMBL/GenBank/DDBJ whole genome shotgun (WGS) entry which is preliminary data.</text>
</comment>
<evidence type="ECO:0000256" key="1">
    <source>
        <dbReference type="ARBA" id="ARBA00005061"/>
    </source>
</evidence>
<protein>
    <recommendedName>
        <fullName evidence="4">6-carboxy-5,6,7,8-tetrahydropterin synthase</fullName>
        <ecNumber evidence="3">4.1.2.50</ecNumber>
    </recommendedName>
    <alternativeName>
        <fullName evidence="5">Queuosine biosynthesis protein QueD</fullName>
    </alternativeName>
</protein>
<reference evidence="7 8" key="1">
    <citation type="submission" date="2012-07" db="EMBL/GenBank/DDBJ databases">
        <title>The Genome Sequence of Fusobacterium ulcerans 12_1B.</title>
        <authorList>
            <consortium name="The Broad Institute Genome Sequencing Platform"/>
            <person name="Earl A."/>
            <person name="Ward D."/>
            <person name="Feldgarden M."/>
            <person name="Gevers D."/>
            <person name="Strauss J."/>
            <person name="Ambrose C.E."/>
            <person name="Allen-Vercoe E."/>
            <person name="Walker B."/>
            <person name="Young S.K."/>
            <person name="Zeng Q."/>
            <person name="Gargeya S."/>
            <person name="Fitzgerald M."/>
            <person name="Haas B."/>
            <person name="Abouelleil A."/>
            <person name="Alvarado L."/>
            <person name="Arachchi H.M."/>
            <person name="Berlin A.M."/>
            <person name="Chapman S.B."/>
            <person name="Goldberg J."/>
            <person name="Griggs A."/>
            <person name="Gujja S."/>
            <person name="Hansen M."/>
            <person name="Howarth C."/>
            <person name="Imamovic A."/>
            <person name="Larimer J."/>
            <person name="McCowen C."/>
            <person name="Montmayeur A."/>
            <person name="Murphy C."/>
            <person name="Neiman D."/>
            <person name="Pearson M."/>
            <person name="Priest M."/>
            <person name="Roberts A."/>
            <person name="Saif S."/>
            <person name="Shea T."/>
            <person name="Sisk P."/>
            <person name="Sykes S."/>
            <person name="Wortman J."/>
            <person name="Nusbaum C."/>
            <person name="Birren B."/>
        </authorList>
    </citation>
    <scope>NUCLEOTIDE SEQUENCE [LARGE SCALE GENOMIC DNA]</scope>
    <source>
        <strain evidence="7 8">12_1B</strain>
    </source>
</reference>
<dbReference type="Gene3D" id="3.30.479.10">
    <property type="entry name" value="6-pyruvoyl tetrahydropterin synthase/QueD"/>
    <property type="match status" value="1"/>
</dbReference>
<dbReference type="EMBL" id="AGWJ02000009">
    <property type="protein sequence ID" value="EHO82004.1"/>
    <property type="molecule type" value="Genomic_DNA"/>
</dbReference>
<evidence type="ECO:0000256" key="3">
    <source>
        <dbReference type="ARBA" id="ARBA00012982"/>
    </source>
</evidence>
<dbReference type="BioCyc" id="FSP457404-HMP:GTSQ-1252-MONOMER"/>
<dbReference type="SUPFAM" id="SSF55620">
    <property type="entry name" value="Tetrahydrobiopterin biosynthesis enzymes-like"/>
    <property type="match status" value="1"/>
</dbReference>
<accession>H1PS55</accession>
<sequence length="158" mass="17972">MRSITKLNIQYAHRFLGYEGEAEYLHGHSGFLTIEVEGDVDKRTGFVYPCNGIKSIAWDYLKNFDHALIMQENDPLLPKILEVYEKQGIKEGTKTNTNMGLPIENELAKAYPECRLVVVKKVATCENLIEVFYSLLKDKLNIKKMVFASGDNCASTEF</sequence>
<dbReference type="InterPro" id="IPR038418">
    <property type="entry name" value="6-PTP_synth/QueD_sf"/>
</dbReference>
<dbReference type="UniPathway" id="UPA00391"/>
<organism evidence="7 8">
    <name type="scientific">Fusobacterium ulcerans 12-1B</name>
    <dbReference type="NCBI Taxonomy" id="457404"/>
    <lineage>
        <taxon>Bacteria</taxon>
        <taxon>Fusobacteriati</taxon>
        <taxon>Fusobacteriota</taxon>
        <taxon>Fusobacteriia</taxon>
        <taxon>Fusobacteriales</taxon>
        <taxon>Fusobacteriaceae</taxon>
        <taxon>Fusobacterium</taxon>
    </lineage>
</organism>
<dbReference type="AlphaFoldDB" id="H1PS55"/>
<evidence type="ECO:0000256" key="5">
    <source>
        <dbReference type="ARBA" id="ARBA00031449"/>
    </source>
</evidence>
<name>H1PS55_9FUSO</name>
<dbReference type="RefSeq" id="WP_008696735.1">
    <property type="nucleotide sequence ID" value="NZ_KE161007.1"/>
</dbReference>
<evidence type="ECO:0000313" key="7">
    <source>
        <dbReference type="EMBL" id="EHO82004.1"/>
    </source>
</evidence>
<comment type="catalytic activity">
    <reaction evidence="6">
        <text>7,8-dihydroneopterin 3'-triphosphate + H2O = 6-carboxy-5,6,7,8-tetrahydropterin + triphosphate + acetaldehyde + 2 H(+)</text>
        <dbReference type="Rhea" id="RHEA:27966"/>
        <dbReference type="ChEBI" id="CHEBI:15343"/>
        <dbReference type="ChEBI" id="CHEBI:15377"/>
        <dbReference type="ChEBI" id="CHEBI:15378"/>
        <dbReference type="ChEBI" id="CHEBI:18036"/>
        <dbReference type="ChEBI" id="CHEBI:58462"/>
        <dbReference type="ChEBI" id="CHEBI:61032"/>
        <dbReference type="EC" id="4.1.2.50"/>
    </reaction>
</comment>
<comment type="similarity">
    <text evidence="2">Belongs to the PTPS family. QueD subfamily.</text>
</comment>
<evidence type="ECO:0000256" key="2">
    <source>
        <dbReference type="ARBA" id="ARBA00008900"/>
    </source>
</evidence>
<keyword evidence="8" id="KW-1185">Reference proteome</keyword>
<evidence type="ECO:0000256" key="6">
    <source>
        <dbReference type="ARBA" id="ARBA00048807"/>
    </source>
</evidence>
<evidence type="ECO:0000313" key="8">
    <source>
        <dbReference type="Proteomes" id="UP000003233"/>
    </source>
</evidence>
<dbReference type="GO" id="GO:0070497">
    <property type="term" value="F:6-carboxytetrahydropterin synthase activity"/>
    <property type="evidence" value="ECO:0007669"/>
    <property type="project" value="UniProtKB-EC"/>
</dbReference>